<dbReference type="EMBL" id="GGEC01036918">
    <property type="protein sequence ID" value="MBX17402.1"/>
    <property type="molecule type" value="Transcribed_RNA"/>
</dbReference>
<accession>A0A2P2LHE5</accession>
<dbReference type="AlphaFoldDB" id="A0A2P2LHE5"/>
<protein>
    <submittedName>
        <fullName evidence="1">Uncharacterized protein</fullName>
    </submittedName>
</protein>
<organism evidence="1">
    <name type="scientific">Rhizophora mucronata</name>
    <name type="common">Asiatic mangrove</name>
    <dbReference type="NCBI Taxonomy" id="61149"/>
    <lineage>
        <taxon>Eukaryota</taxon>
        <taxon>Viridiplantae</taxon>
        <taxon>Streptophyta</taxon>
        <taxon>Embryophyta</taxon>
        <taxon>Tracheophyta</taxon>
        <taxon>Spermatophyta</taxon>
        <taxon>Magnoliopsida</taxon>
        <taxon>eudicotyledons</taxon>
        <taxon>Gunneridae</taxon>
        <taxon>Pentapetalae</taxon>
        <taxon>rosids</taxon>
        <taxon>fabids</taxon>
        <taxon>Malpighiales</taxon>
        <taxon>Rhizophoraceae</taxon>
        <taxon>Rhizophora</taxon>
    </lineage>
</organism>
<reference evidence="1" key="1">
    <citation type="submission" date="2018-02" db="EMBL/GenBank/DDBJ databases">
        <title>Rhizophora mucronata_Transcriptome.</title>
        <authorList>
            <person name="Meera S.P."/>
            <person name="Sreeshan A."/>
            <person name="Augustine A."/>
        </authorList>
    </citation>
    <scope>NUCLEOTIDE SEQUENCE</scope>
    <source>
        <tissue evidence="1">Leaf</tissue>
    </source>
</reference>
<name>A0A2P2LHE5_RHIMU</name>
<sequence>MLDKSNEKQSSPSINKIQRNIMQHRNKVDNFGSGFGLLKWACSSAHALKPPSILGLSFPDHQGWLVCCPALLHNFSNSTVVLALVFAKHPSCFRICRRIGVGVTKQ</sequence>
<proteinExistence type="predicted"/>
<evidence type="ECO:0000313" key="1">
    <source>
        <dbReference type="EMBL" id="MBX17402.1"/>
    </source>
</evidence>